<evidence type="ECO:0000313" key="2">
    <source>
        <dbReference type="Proteomes" id="UP000789759"/>
    </source>
</evidence>
<gene>
    <name evidence="1" type="ORF">CPELLU_LOCUS13273</name>
</gene>
<evidence type="ECO:0000313" key="1">
    <source>
        <dbReference type="EMBL" id="CAG8727565.1"/>
    </source>
</evidence>
<dbReference type="AlphaFoldDB" id="A0A9N9NDJ2"/>
<accession>A0A9N9NDJ2</accession>
<reference evidence="1" key="1">
    <citation type="submission" date="2021-06" db="EMBL/GenBank/DDBJ databases">
        <authorList>
            <person name="Kallberg Y."/>
            <person name="Tangrot J."/>
            <person name="Rosling A."/>
        </authorList>
    </citation>
    <scope>NUCLEOTIDE SEQUENCE</scope>
    <source>
        <strain evidence="1">FL966</strain>
    </source>
</reference>
<proteinExistence type="predicted"/>
<organism evidence="1 2">
    <name type="scientific">Cetraspora pellucida</name>
    <dbReference type="NCBI Taxonomy" id="1433469"/>
    <lineage>
        <taxon>Eukaryota</taxon>
        <taxon>Fungi</taxon>
        <taxon>Fungi incertae sedis</taxon>
        <taxon>Mucoromycota</taxon>
        <taxon>Glomeromycotina</taxon>
        <taxon>Glomeromycetes</taxon>
        <taxon>Diversisporales</taxon>
        <taxon>Gigasporaceae</taxon>
        <taxon>Cetraspora</taxon>
    </lineage>
</organism>
<comment type="caution">
    <text evidence="1">The sequence shown here is derived from an EMBL/GenBank/DDBJ whole genome shotgun (WGS) entry which is preliminary data.</text>
</comment>
<sequence length="98" mass="11547">MHAIYNTLEDIPLEAILSKDIILKNILSEDMIVATQNINNQLHMNFILCRRKLVFELGDKVYYTRKLVNMYNNNRTVRVNVDGKLKTFVVKNLKKLHE</sequence>
<keyword evidence="2" id="KW-1185">Reference proteome</keyword>
<protein>
    <submittedName>
        <fullName evidence="1">6728_t:CDS:1</fullName>
    </submittedName>
</protein>
<dbReference type="EMBL" id="CAJVQA010013892">
    <property type="protein sequence ID" value="CAG8727565.1"/>
    <property type="molecule type" value="Genomic_DNA"/>
</dbReference>
<dbReference type="OrthoDB" id="2388149at2759"/>
<dbReference type="Proteomes" id="UP000789759">
    <property type="component" value="Unassembled WGS sequence"/>
</dbReference>
<name>A0A9N9NDJ2_9GLOM</name>